<evidence type="ECO:0000313" key="3">
    <source>
        <dbReference type="WBParaSite" id="ALUE_0001185701-mRNA-1"/>
    </source>
</evidence>
<sequence length="83" mass="9651">MASDIKEEQVGAEMDPETSVSFDLSLAASHEFCRRRKRVLENMASCYFLSPFLCISFSLRFIFSNLLFSFLTKYMEESDLILF</sequence>
<dbReference type="AlphaFoldDB" id="A0A0M3I4U4"/>
<keyword evidence="1" id="KW-0472">Membrane</keyword>
<protein>
    <submittedName>
        <fullName evidence="3">Uncharacterized protein</fullName>
    </submittedName>
</protein>
<keyword evidence="2" id="KW-1185">Reference proteome</keyword>
<proteinExistence type="predicted"/>
<evidence type="ECO:0000256" key="1">
    <source>
        <dbReference type="SAM" id="Phobius"/>
    </source>
</evidence>
<dbReference type="WBParaSite" id="ALUE_0001185701-mRNA-1">
    <property type="protein sequence ID" value="ALUE_0001185701-mRNA-1"/>
    <property type="gene ID" value="ALUE_0001185701"/>
</dbReference>
<keyword evidence="1" id="KW-0812">Transmembrane</keyword>
<evidence type="ECO:0000313" key="2">
    <source>
        <dbReference type="Proteomes" id="UP000036681"/>
    </source>
</evidence>
<keyword evidence="1" id="KW-1133">Transmembrane helix</keyword>
<reference evidence="3" key="1">
    <citation type="submission" date="2017-02" db="UniProtKB">
        <authorList>
            <consortium name="WormBaseParasite"/>
        </authorList>
    </citation>
    <scope>IDENTIFICATION</scope>
</reference>
<name>A0A0M3I4U4_ASCLU</name>
<dbReference type="Proteomes" id="UP000036681">
    <property type="component" value="Unplaced"/>
</dbReference>
<accession>A0A0M3I4U4</accession>
<organism evidence="2 3">
    <name type="scientific">Ascaris lumbricoides</name>
    <name type="common">Giant roundworm</name>
    <dbReference type="NCBI Taxonomy" id="6252"/>
    <lineage>
        <taxon>Eukaryota</taxon>
        <taxon>Metazoa</taxon>
        <taxon>Ecdysozoa</taxon>
        <taxon>Nematoda</taxon>
        <taxon>Chromadorea</taxon>
        <taxon>Rhabditida</taxon>
        <taxon>Spirurina</taxon>
        <taxon>Ascaridomorpha</taxon>
        <taxon>Ascaridoidea</taxon>
        <taxon>Ascarididae</taxon>
        <taxon>Ascaris</taxon>
    </lineage>
</organism>
<feature type="transmembrane region" description="Helical" evidence="1">
    <location>
        <begin position="44"/>
        <end position="63"/>
    </location>
</feature>